<evidence type="ECO:0000313" key="8">
    <source>
        <dbReference type="Proteomes" id="UP000818624"/>
    </source>
</evidence>
<keyword evidence="8" id="KW-1185">Reference proteome</keyword>
<evidence type="ECO:0000259" key="6">
    <source>
        <dbReference type="PROSITE" id="PS51203"/>
    </source>
</evidence>
<dbReference type="PROSITE" id="PS51203">
    <property type="entry name" value="CS"/>
    <property type="match status" value="1"/>
</dbReference>
<accession>A0ABY8EKP9</accession>
<proteinExistence type="predicted"/>
<evidence type="ECO:0000256" key="4">
    <source>
        <dbReference type="ARBA" id="ARBA00022490"/>
    </source>
</evidence>
<reference evidence="7 8" key="1">
    <citation type="journal article" date="2020" name="Elife">
        <title>Loss of centromere function drives karyotype evolution in closely related Malassezia species.</title>
        <authorList>
            <person name="Sankaranarayanan S.R."/>
            <person name="Ianiri G."/>
            <person name="Coelho M.A."/>
            <person name="Reza M.H."/>
            <person name="Thimmappa B.C."/>
            <person name="Ganguly P."/>
            <person name="Vadnala R.N."/>
            <person name="Sun S."/>
            <person name="Siddharthan R."/>
            <person name="Tellgren-Roth C."/>
            <person name="Dawson T.L."/>
            <person name="Heitman J."/>
            <person name="Sanyal K."/>
        </authorList>
    </citation>
    <scope>NUCLEOTIDE SEQUENCE [LARGE SCALE GENOMIC DNA]</scope>
    <source>
        <strain evidence="7">CBS14141</strain>
    </source>
</reference>
<keyword evidence="5" id="KW-0539">Nucleus</keyword>
<evidence type="ECO:0000256" key="2">
    <source>
        <dbReference type="ARBA" id="ARBA00004496"/>
    </source>
</evidence>
<evidence type="ECO:0000256" key="5">
    <source>
        <dbReference type="ARBA" id="ARBA00023242"/>
    </source>
</evidence>
<dbReference type="EMBL" id="CP046234">
    <property type="protein sequence ID" value="WFD46086.1"/>
    <property type="molecule type" value="Genomic_DNA"/>
</dbReference>
<dbReference type="InterPro" id="IPR008978">
    <property type="entry name" value="HSP20-like_chaperone"/>
</dbReference>
<dbReference type="Pfam" id="PF04969">
    <property type="entry name" value="CS"/>
    <property type="match status" value="1"/>
</dbReference>
<dbReference type="PANTHER" id="PTHR21664:SF1">
    <property type="entry name" value="NUDC DOMAIN-CONTAINING PROTEIN 1"/>
    <property type="match status" value="1"/>
</dbReference>
<feature type="domain" description="CS" evidence="6">
    <location>
        <begin position="244"/>
        <end position="367"/>
    </location>
</feature>
<dbReference type="Gene3D" id="2.60.40.790">
    <property type="match status" value="1"/>
</dbReference>
<dbReference type="Proteomes" id="UP000818624">
    <property type="component" value="Chromosome 1"/>
</dbReference>
<keyword evidence="4" id="KW-0963">Cytoplasm</keyword>
<dbReference type="InterPro" id="IPR007052">
    <property type="entry name" value="CS_dom"/>
</dbReference>
<sequence>MSLFPVDKAQLRPQFAAYRLSSDDGPTQQCHALPVRAAAHGNTAALGYKELKARAMHGALVPLPASTLFAYMDAEGWVTLVSTAPVAFERIYHVGAFATLCVADDRTLVVCDGDAVAHVAVEAASLRAQETARYAAPDVPLQADEHAMPWRVVAASGADVLLERARRKVQTGVTPGLGASSGTRHAQTQTCFDIALLRAGQPAWHFVVDEPIAFASLGDTSVLGAEAPLGPAAAPVQNGAAPVRDTPPYTWSQTEDTVTVALALPASITKHDIRVHFSPKGLSLSLAMQPDKITELDVAAEPHSSTEDALRNGTYESRALWDLINVGESLWTWEHVQTRTGGETHVTGLLTLHLAKVHEGTRWAQVLEGDDIAETLDPSEMLMMLEGLEKYTEGPGSSTLLNDGLEEEDALAGTRFVLSEVHADGSVTQAEPSDAGVLIARPAPSNIPASRLLLKYDVDGIVYAPPPTSALAPWTPEEVVPAISYVLASKRDAHPVYFYKNPDASASNVFAFEPRQSASHSGLGHNAFVYYTPPGSNDGVSRVFRLADDVEGTGALLGVGVVPDARLVCLFESVLLVIDNALFV</sequence>
<evidence type="ECO:0000256" key="1">
    <source>
        <dbReference type="ARBA" id="ARBA00004123"/>
    </source>
</evidence>
<dbReference type="PANTHER" id="PTHR21664">
    <property type="entry name" value="CHRONIC MYELOGENOUS LEUKEMIA TUMOR ANTIGEN 66"/>
    <property type="match status" value="1"/>
</dbReference>
<comment type="subcellular location">
    <subcellularLocation>
        <location evidence="2">Cytoplasm</location>
    </subcellularLocation>
    <subcellularLocation>
        <location evidence="1">Nucleus</location>
    </subcellularLocation>
</comment>
<name>A0ABY8EKP9_MALFU</name>
<evidence type="ECO:0000313" key="7">
    <source>
        <dbReference type="EMBL" id="WFD46086.1"/>
    </source>
</evidence>
<dbReference type="CDD" id="cd06467">
    <property type="entry name" value="p23_NUDC_like"/>
    <property type="match status" value="1"/>
</dbReference>
<protein>
    <recommendedName>
        <fullName evidence="3">NudC domain-containing protein 1</fullName>
    </recommendedName>
</protein>
<gene>
    <name evidence="7" type="ORF">GLX27_000715</name>
</gene>
<evidence type="ECO:0000256" key="3">
    <source>
        <dbReference type="ARBA" id="ARBA00018915"/>
    </source>
</evidence>
<dbReference type="InterPro" id="IPR037895">
    <property type="entry name" value="NUDCD1"/>
</dbReference>
<organism evidence="7 8">
    <name type="scientific">Malassezia furfur</name>
    <name type="common">Pityriasis versicolor infection agent</name>
    <name type="synonym">Pityrosporum furfur</name>
    <dbReference type="NCBI Taxonomy" id="55194"/>
    <lineage>
        <taxon>Eukaryota</taxon>
        <taxon>Fungi</taxon>
        <taxon>Dikarya</taxon>
        <taxon>Basidiomycota</taxon>
        <taxon>Ustilaginomycotina</taxon>
        <taxon>Malasseziomycetes</taxon>
        <taxon>Malasseziales</taxon>
        <taxon>Malasseziaceae</taxon>
        <taxon>Malassezia</taxon>
    </lineage>
</organism>
<dbReference type="SUPFAM" id="SSF49764">
    <property type="entry name" value="HSP20-like chaperones"/>
    <property type="match status" value="1"/>
</dbReference>